<comment type="caution">
    <text evidence="13">The sequence shown here is derived from an EMBL/GenBank/DDBJ whole genome shotgun (WGS) entry which is preliminary data.</text>
</comment>
<keyword evidence="8 10" id="KW-1133">Transmembrane helix</keyword>
<dbReference type="InterPro" id="IPR036640">
    <property type="entry name" value="ABC1_TM_sf"/>
</dbReference>
<dbReference type="SUPFAM" id="SSF52540">
    <property type="entry name" value="P-loop containing nucleoside triphosphate hydrolases"/>
    <property type="match status" value="1"/>
</dbReference>
<dbReference type="Gene3D" id="1.20.1560.10">
    <property type="entry name" value="ABC transporter type 1, transmembrane domain"/>
    <property type="match status" value="1"/>
</dbReference>
<dbReference type="Pfam" id="PF00664">
    <property type="entry name" value="ABC_membrane"/>
    <property type="match status" value="1"/>
</dbReference>
<organism evidence="13 14">
    <name type="scientific">Humibacillus xanthopallidus</name>
    <dbReference type="NCBI Taxonomy" id="412689"/>
    <lineage>
        <taxon>Bacteria</taxon>
        <taxon>Bacillati</taxon>
        <taxon>Actinomycetota</taxon>
        <taxon>Actinomycetes</taxon>
        <taxon>Micrococcales</taxon>
        <taxon>Intrasporangiaceae</taxon>
        <taxon>Humibacillus</taxon>
    </lineage>
</organism>
<evidence type="ECO:0000313" key="13">
    <source>
        <dbReference type="EMBL" id="TQM64026.1"/>
    </source>
</evidence>
<proteinExistence type="predicted"/>
<dbReference type="GO" id="GO:0005524">
    <property type="term" value="F:ATP binding"/>
    <property type="evidence" value="ECO:0007669"/>
    <property type="project" value="UniProtKB-KW"/>
</dbReference>
<feature type="domain" description="ABC transporter" evidence="11">
    <location>
        <begin position="433"/>
        <end position="667"/>
    </location>
</feature>
<dbReference type="Pfam" id="PF00005">
    <property type="entry name" value="ABC_tran"/>
    <property type="match status" value="1"/>
</dbReference>
<evidence type="ECO:0000256" key="2">
    <source>
        <dbReference type="ARBA" id="ARBA00022448"/>
    </source>
</evidence>
<protein>
    <submittedName>
        <fullName evidence="13">ABC-type multidrug transport system fused ATPase/permease subunit</fullName>
    </submittedName>
</protein>
<dbReference type="Gene3D" id="3.40.50.300">
    <property type="entry name" value="P-loop containing nucleotide triphosphate hydrolases"/>
    <property type="match status" value="1"/>
</dbReference>
<dbReference type="Proteomes" id="UP000316747">
    <property type="component" value="Unassembled WGS sequence"/>
</dbReference>
<evidence type="ECO:0000256" key="1">
    <source>
        <dbReference type="ARBA" id="ARBA00004651"/>
    </source>
</evidence>
<dbReference type="EMBL" id="VFPM01000001">
    <property type="protein sequence ID" value="TQM64026.1"/>
    <property type="molecule type" value="Genomic_DNA"/>
</dbReference>
<dbReference type="SMART" id="SM00382">
    <property type="entry name" value="AAA"/>
    <property type="match status" value="1"/>
</dbReference>
<dbReference type="InterPro" id="IPR003593">
    <property type="entry name" value="AAA+_ATPase"/>
</dbReference>
<evidence type="ECO:0000256" key="6">
    <source>
        <dbReference type="ARBA" id="ARBA00022741"/>
    </source>
</evidence>
<evidence type="ECO:0000256" key="10">
    <source>
        <dbReference type="SAM" id="Phobius"/>
    </source>
</evidence>
<evidence type="ECO:0000256" key="4">
    <source>
        <dbReference type="ARBA" id="ARBA00022519"/>
    </source>
</evidence>
<dbReference type="InterPro" id="IPR011527">
    <property type="entry name" value="ABC1_TM_dom"/>
</dbReference>
<evidence type="ECO:0000256" key="9">
    <source>
        <dbReference type="ARBA" id="ARBA00023136"/>
    </source>
</evidence>
<feature type="transmembrane region" description="Helical" evidence="10">
    <location>
        <begin position="154"/>
        <end position="178"/>
    </location>
</feature>
<keyword evidence="14" id="KW-1185">Reference proteome</keyword>
<reference evidence="13 14" key="1">
    <citation type="submission" date="2019-06" db="EMBL/GenBank/DDBJ databases">
        <title>Genome sequencing of plant associated microbes to promote plant fitness in Sorghum bicolor and Oryza sativa.</title>
        <authorList>
            <person name="Coleman-Derr D."/>
        </authorList>
    </citation>
    <scope>NUCLEOTIDE SEQUENCE [LARGE SCALE GENOMIC DNA]</scope>
    <source>
        <strain evidence="13 14">KV-663</strain>
    </source>
</reference>
<evidence type="ECO:0000313" key="14">
    <source>
        <dbReference type="Proteomes" id="UP000316747"/>
    </source>
</evidence>
<name>A0A543I098_9MICO</name>
<dbReference type="AlphaFoldDB" id="A0A543I098"/>
<dbReference type="GO" id="GO:0016887">
    <property type="term" value="F:ATP hydrolysis activity"/>
    <property type="evidence" value="ECO:0007669"/>
    <property type="project" value="InterPro"/>
</dbReference>
<dbReference type="PROSITE" id="PS50893">
    <property type="entry name" value="ABC_TRANSPORTER_2"/>
    <property type="match status" value="1"/>
</dbReference>
<keyword evidence="5 10" id="KW-0812">Transmembrane</keyword>
<dbReference type="SUPFAM" id="SSF90123">
    <property type="entry name" value="ABC transporter transmembrane region"/>
    <property type="match status" value="1"/>
</dbReference>
<keyword evidence="3" id="KW-1003">Cell membrane</keyword>
<feature type="transmembrane region" description="Helical" evidence="10">
    <location>
        <begin position="343"/>
        <end position="368"/>
    </location>
</feature>
<evidence type="ECO:0000256" key="7">
    <source>
        <dbReference type="ARBA" id="ARBA00022840"/>
    </source>
</evidence>
<evidence type="ECO:0000256" key="8">
    <source>
        <dbReference type="ARBA" id="ARBA00022989"/>
    </source>
</evidence>
<dbReference type="FunFam" id="3.40.50.300:FF:001001">
    <property type="entry name" value="Multidrug ABC transporter ATP-binding protein"/>
    <property type="match status" value="1"/>
</dbReference>
<dbReference type="CDD" id="cd07346">
    <property type="entry name" value="ABC_6TM_exporters"/>
    <property type="match status" value="1"/>
</dbReference>
<dbReference type="GO" id="GO:0005886">
    <property type="term" value="C:plasma membrane"/>
    <property type="evidence" value="ECO:0007669"/>
    <property type="project" value="UniProtKB-SubCell"/>
</dbReference>
<evidence type="ECO:0000259" key="12">
    <source>
        <dbReference type="PROSITE" id="PS50929"/>
    </source>
</evidence>
<feature type="transmembrane region" description="Helical" evidence="10">
    <location>
        <begin position="258"/>
        <end position="275"/>
    </location>
</feature>
<sequence length="670" mass="71472">MSHPDSTLQGVDSSPYAAGDLSPLLSPVVAAESAATWDAGPEVPAVPDELRPPAAASVRERVAALHRRHLLRERRAQEFVADTMNARTGLPIADNHQVVRFIGRLLGDHRLLVVVVVLANALAATAGLLVPRLLGNLVDSTVADVEAGRVDAALAGANTAALVVAGLVVVQSLFTFAAKISSTVLGQNVLAAAREFIVRAILRLPLSRVESASSGDLVTRVTRDVGTMSESVRWALPESIVASITVALTLVAMVSNSLVLSLPSIVLMTLALFQVRRYLKRAPKGYLTEGGTYSRINTTLTETVEGARTVEALGLGEQRLRRGDDDIEVSGQAERYTMTLRNLLFVVMDIAFSMPRVLVLLFGAIGYAQGWATLGQLTTAILYAEALWGPFDMLVHTVDRVQVGIASTTRLLGIATVPPDREAGPDRPVGRDLVGHDLRYAYRAGHDVLHGIDLDLRTGERLAIVGPSGSGKSTLGRLLSGIHGPRTGSVTVGGVELTALPLDVLRTEVALVTQEHHVFIGSVRDNVVLAREGSSDEQVRAALGAVDALEWVDRLPEGIDTRIGSGQQVLTPGRAQQIALARLILADPHTIVLDEATSLIDPRTARHLEGSMNALLTGRTVVAIAHRLHTAHDADRIAVVIDGRVAELGSHDELVAREGEYAALWRAWTS</sequence>
<keyword evidence="9 10" id="KW-0472">Membrane</keyword>
<dbReference type="PANTHER" id="PTHR43394">
    <property type="entry name" value="ATP-DEPENDENT PERMEASE MDL1, MITOCHONDRIAL"/>
    <property type="match status" value="1"/>
</dbReference>
<accession>A0A543I098</accession>
<keyword evidence="7" id="KW-0067">ATP-binding</keyword>
<dbReference type="PANTHER" id="PTHR43394:SF1">
    <property type="entry name" value="ATP-BINDING CASSETTE SUB-FAMILY B MEMBER 10, MITOCHONDRIAL"/>
    <property type="match status" value="1"/>
</dbReference>
<keyword evidence="2" id="KW-0813">Transport</keyword>
<evidence type="ECO:0000256" key="3">
    <source>
        <dbReference type="ARBA" id="ARBA00022475"/>
    </source>
</evidence>
<dbReference type="InterPro" id="IPR039421">
    <property type="entry name" value="Type_1_exporter"/>
</dbReference>
<dbReference type="OrthoDB" id="9806127at2"/>
<dbReference type="GO" id="GO:0015421">
    <property type="term" value="F:ABC-type oligopeptide transporter activity"/>
    <property type="evidence" value="ECO:0007669"/>
    <property type="project" value="TreeGrafter"/>
</dbReference>
<keyword evidence="4" id="KW-0997">Cell inner membrane</keyword>
<dbReference type="RefSeq" id="WP_141841737.1">
    <property type="nucleotide sequence ID" value="NZ_VFPM01000001.1"/>
</dbReference>
<comment type="subcellular location">
    <subcellularLocation>
        <location evidence="1">Cell membrane</location>
        <topology evidence="1">Multi-pass membrane protein</topology>
    </subcellularLocation>
</comment>
<feature type="transmembrane region" description="Helical" evidence="10">
    <location>
        <begin position="111"/>
        <end position="134"/>
    </location>
</feature>
<keyword evidence="6" id="KW-0547">Nucleotide-binding</keyword>
<evidence type="ECO:0000256" key="5">
    <source>
        <dbReference type="ARBA" id="ARBA00022692"/>
    </source>
</evidence>
<dbReference type="InterPro" id="IPR003439">
    <property type="entry name" value="ABC_transporter-like_ATP-bd"/>
</dbReference>
<dbReference type="InterPro" id="IPR027417">
    <property type="entry name" value="P-loop_NTPase"/>
</dbReference>
<gene>
    <name evidence="13" type="ORF">FBY41_0384</name>
</gene>
<feature type="domain" description="ABC transmembrane type-1" evidence="12">
    <location>
        <begin position="114"/>
        <end position="402"/>
    </location>
</feature>
<feature type="transmembrane region" description="Helical" evidence="10">
    <location>
        <begin position="234"/>
        <end position="252"/>
    </location>
</feature>
<dbReference type="PROSITE" id="PS50929">
    <property type="entry name" value="ABC_TM1F"/>
    <property type="match status" value="1"/>
</dbReference>
<evidence type="ECO:0000259" key="11">
    <source>
        <dbReference type="PROSITE" id="PS50893"/>
    </source>
</evidence>